<proteinExistence type="predicted"/>
<gene>
    <name evidence="1" type="ORF">BRAD3257_6507</name>
</gene>
<dbReference type="Proteomes" id="UP000246085">
    <property type="component" value="Chromosome BRAD3257"/>
</dbReference>
<sequence>MRERQRREPIPRPVMIRARKGSFTIRVDQMFTASRGAAFTNAPHRPVKTPVFACVCRSRNAD</sequence>
<dbReference type="AlphaFoldDB" id="A0A2U3Q7K4"/>
<dbReference type="KEGG" id="bvz:BRAD3257_6507"/>
<evidence type="ECO:0000313" key="2">
    <source>
        <dbReference type="Proteomes" id="UP000246085"/>
    </source>
</evidence>
<protein>
    <submittedName>
        <fullName evidence="1">Uncharacterized protein</fullName>
    </submittedName>
</protein>
<name>A0A2U3Q7K4_9BRAD</name>
<accession>A0A2U3Q7K4</accession>
<reference evidence="1 2" key="1">
    <citation type="submission" date="2018-03" db="EMBL/GenBank/DDBJ databases">
        <authorList>
            <person name="Gully D."/>
        </authorList>
    </citation>
    <scope>NUCLEOTIDE SEQUENCE [LARGE SCALE GENOMIC DNA]</scope>
    <source>
        <strain evidence="1">ORS3257</strain>
    </source>
</reference>
<evidence type="ECO:0000313" key="1">
    <source>
        <dbReference type="EMBL" id="SPP97402.1"/>
    </source>
</evidence>
<dbReference type="EMBL" id="LS398110">
    <property type="protein sequence ID" value="SPP97402.1"/>
    <property type="molecule type" value="Genomic_DNA"/>
</dbReference>
<organism evidence="1 2">
    <name type="scientific">Bradyrhizobium vignae</name>
    <dbReference type="NCBI Taxonomy" id="1549949"/>
    <lineage>
        <taxon>Bacteria</taxon>
        <taxon>Pseudomonadati</taxon>
        <taxon>Pseudomonadota</taxon>
        <taxon>Alphaproteobacteria</taxon>
        <taxon>Hyphomicrobiales</taxon>
        <taxon>Nitrobacteraceae</taxon>
        <taxon>Bradyrhizobium</taxon>
    </lineage>
</organism>